<keyword evidence="6 24" id="KW-0732">Signal</keyword>
<dbReference type="InterPro" id="IPR008160">
    <property type="entry name" value="Collagen"/>
</dbReference>
<evidence type="ECO:0000256" key="3">
    <source>
        <dbReference type="ARBA" id="ARBA00022530"/>
    </source>
</evidence>
<dbReference type="FunFam" id="3.10.100.10:FF:000008">
    <property type="entry name" value="collagen alpha-1(XVIII) chain isoform X1"/>
    <property type="match status" value="1"/>
</dbReference>
<feature type="compositionally biased region" description="Gly residues" evidence="23">
    <location>
        <begin position="715"/>
        <end position="724"/>
    </location>
</feature>
<evidence type="ECO:0000256" key="14">
    <source>
        <dbReference type="ARBA" id="ARBA00023180"/>
    </source>
</evidence>
<evidence type="ECO:0000256" key="13">
    <source>
        <dbReference type="ARBA" id="ARBA00023157"/>
    </source>
</evidence>
<feature type="chain" id="PRO_5042011596" description="Collagen alpha-1(XVIII) chain" evidence="24">
    <location>
        <begin position="20"/>
        <end position="1788"/>
    </location>
</feature>
<evidence type="ECO:0000256" key="1">
    <source>
        <dbReference type="ARBA" id="ARBA00004302"/>
    </source>
</evidence>
<keyword evidence="8" id="KW-0862">Zinc</keyword>
<feature type="region of interest" description="Disordered" evidence="23">
    <location>
        <begin position="1502"/>
        <end position="1610"/>
    </location>
</feature>
<feature type="compositionally biased region" description="Pro residues" evidence="23">
    <location>
        <begin position="1353"/>
        <end position="1362"/>
    </location>
</feature>
<dbReference type="InterPro" id="IPR010515">
    <property type="entry name" value="Collagenase_NC10/endostatin"/>
</dbReference>
<dbReference type="InterPro" id="IPR050149">
    <property type="entry name" value="Collagen_superfamily"/>
</dbReference>
<dbReference type="GO" id="GO:0005604">
    <property type="term" value="C:basement membrane"/>
    <property type="evidence" value="ECO:0007669"/>
    <property type="project" value="UniProtKB-SubCell"/>
</dbReference>
<dbReference type="SMART" id="SM00063">
    <property type="entry name" value="FRI"/>
    <property type="match status" value="1"/>
</dbReference>
<comment type="subcellular location">
    <subcellularLocation>
        <location evidence="1">Secreted</location>
        <location evidence="1">Extracellular space</location>
        <location evidence="1">Extracellular matrix</location>
        <location evidence="1">Basement membrane</location>
    </subcellularLocation>
</comment>
<comment type="caution">
    <text evidence="26">The sequence shown here is derived from an EMBL/GenBank/DDBJ whole genome shotgun (WGS) entry which is preliminary data.</text>
</comment>
<feature type="compositionally biased region" description="Pro residues" evidence="23">
    <location>
        <begin position="1392"/>
        <end position="1405"/>
    </location>
</feature>
<evidence type="ECO:0000256" key="16">
    <source>
        <dbReference type="ARBA" id="ARBA00053766"/>
    </source>
</evidence>
<evidence type="ECO:0000313" key="27">
    <source>
        <dbReference type="Proteomes" id="UP001239994"/>
    </source>
</evidence>
<feature type="compositionally biased region" description="Pro residues" evidence="23">
    <location>
        <begin position="1372"/>
        <end position="1382"/>
    </location>
</feature>
<evidence type="ECO:0000256" key="24">
    <source>
        <dbReference type="SAM" id="SignalP"/>
    </source>
</evidence>
<protein>
    <recommendedName>
        <fullName evidence="21">Collagen alpha-1(XVIII) chain</fullName>
    </recommendedName>
</protein>
<dbReference type="InterPro" id="IPR045463">
    <property type="entry name" value="XV/XVIII_trimerization_dom"/>
</dbReference>
<keyword evidence="11" id="KW-0654">Proteoglycan</keyword>
<accession>A0AAD8YXY4</accession>
<sequence length="1788" mass="186051">MFRHGLWFGLFVLTGLCVGHSCGWFWFDDSKDKDNGEGTQMPAYVTTVDTTMSTLALKGEILRREGKDVSNGEDPTEGEDMGNDGGSGTGHEGSALDGEPVAEVVASSGLEAVLGSGSRPWPLLGSSVSPRSGSAFTPTSVSPLWKKQEVSPSRVVEEHVSDFAEDIEQETSLTKVDLSQMDKHNMVNDSLSGNLIKSQFNISMRVSSERVNSSYRNTSSSNSSAWHSDHNSTQYSLKYSVSGDSLTARSSRVFTVSAVSPVSPASPAPVESQRCVPVNSDLPFCGGRGAESFAVPNFLNQSSAEEVRALLGEWAWLLRSGCHHGAPWFFCLLVTPRCGTPGRPAPLPCRSFCELLADSCWMLLQGRRLPVECSALPEESDAGYPCLSVSTQKEVNSISLLQLVGEPLPEGVTKTSDNSPGYVFSTNSKTGQLAHAYLPNPFFHDFSLLFNVKSTSKKAGIIFSITDSYQKIMYVGVKLTAMQGKKQNIVLFYTEPDSQTSYEAASFSVPSLVGSWTRFSISVFEEQVSLYLNCDSDPQVVRFERSPDEMELEDGAGIFIGQAGGADPDKFVGIIGDLKVIGDPRAAERHCEEDEDDSDAASGDDGSGYNEMPTVSTTPSLRPIQEPPLTHKIQNLPETAKDQRQISGSTDGSRQISGTSPDSQQTSSSALYPGKASGSADSFRHTSVRRGDGQGVPATVDETLHSASLRPGAHGPRGSGGTQGQKGEKGEKGDKGERGPQGPKGDAGSKAGPGVDTKGDKGSPGEKGMKGAAGFGFPGPKGEPGLPGPPGPPGLPGPIASVVERGDGSVVQRVAGPRGPPGPQGPPGPAGPSGTDGEPGVVGPPGFPGIPGNPGPMGEKGDRGEGHPGPRGPPGPPGPPGTLSRSDRPTFVDMEGSGFMDIEGVRGLPGLPGPPGPPGPPGLPGPTSAPMSAVLGGFGPPGQPGHNGAPGKPGVSGPPGADGKPGPPGLKGEKGAQGPSGAPGKPGETGLAGLPGPMGPVGPPGPPGPSYRVGFLHTFACMRLRSHSVQDDMEGSAVNMFGGVPGVRGPEGIQGPPGVPGLPGKSGLPGPKGERGSEGPPGVEGRPGLDGFQGQQGPKGDHGEKGERGEPGRDGIGLPGPPGPPGPPGQVISQPSDDGVAGIPGQAGFPGPVGPKGETGDPGPPGHGIKGEKGEPGLVIGPDGSPLYLGGLASHKGERGPPGPIGPMGPYGHPGMKGEIGMPGRPGRPGVNGYKGEKGEPGSGAGYGYPGPAGPPGPPGPPGPTLSLDRFNRYEDNGRYPALKGEKGDRGAPGVPGPPGETTMFQLFQSSNFDIYTLKSELKGEHGEPGLKGDKGEPGGSFYDPRFRGVTSPGPPGIPGLPGPKGDSIRGPPGPQGPPGPPGIGYDGRPGNPGPPGPPGPPGSPSLPGAYRPTVGIPGPPGPPGPPGLPAQNSGVVILRTHDIILTASSRQPEGSLIYVVENSELYIRVRDGLRQVTLGVYKPFYRDLDNEVAAVQPPPVVHYSQGHSASSGAEHFAHSESASRPIEPPARQPTEKHVREPPPPAPLDPRYDPRYSSHPDTRYQPQPQPDPRYQPQPDPRYIPMQPDRYPVTPARRPNLPVHQPEGHMHTSGPGLHLIALNSPQVGNMRGIRGADFLCFQQARAAGLKGTFRAFLSSKLQDLYSIVRKSDRHTLPIINLKDQLLFNSWESLFGEGRMKSNTPIYSFDGRDILRDSAWPEKMIWHGSDGKGHRQMDNYCETWRTADSAVLGLASSLQAGQLLQQTPRSCSGSYIVLCIENSYITQFKK</sequence>
<keyword evidence="14" id="KW-0325">Glycoprotein</keyword>
<keyword evidence="15" id="KW-0379">Hydroxylation</keyword>
<evidence type="ECO:0000256" key="12">
    <source>
        <dbReference type="ARBA" id="ARBA00023119"/>
    </source>
</evidence>
<feature type="compositionally biased region" description="Pro residues" evidence="23">
    <location>
        <begin position="786"/>
        <end position="796"/>
    </location>
</feature>
<keyword evidence="10" id="KW-0130">Cell adhesion</keyword>
<dbReference type="InterPro" id="IPR016186">
    <property type="entry name" value="C-type_lectin-like/link_sf"/>
</dbReference>
<feature type="compositionally biased region" description="Pro residues" evidence="23">
    <location>
        <begin position="1567"/>
        <end position="1581"/>
    </location>
</feature>
<feature type="compositionally biased region" description="Basic and acidic residues" evidence="23">
    <location>
        <begin position="726"/>
        <end position="738"/>
    </location>
</feature>
<feature type="domain" description="FZ" evidence="25">
    <location>
        <begin position="270"/>
        <end position="389"/>
    </location>
</feature>
<dbReference type="InterPro" id="IPR020067">
    <property type="entry name" value="Frizzled_dom"/>
</dbReference>
<keyword evidence="3" id="KW-0272">Extracellular matrix</keyword>
<comment type="caution">
    <text evidence="22">Lacks conserved residue(s) required for the propagation of feature annotation.</text>
</comment>
<feature type="compositionally biased region" description="Pro residues" evidence="23">
    <location>
        <begin position="870"/>
        <end position="880"/>
    </location>
</feature>
<evidence type="ECO:0000256" key="19">
    <source>
        <dbReference type="ARBA" id="ARBA00064471"/>
    </source>
</evidence>
<feature type="compositionally biased region" description="Basic and acidic residues" evidence="23">
    <location>
        <begin position="1550"/>
        <end position="1562"/>
    </location>
</feature>
<keyword evidence="13 22" id="KW-1015">Disulfide bond</keyword>
<dbReference type="GO" id="GO:0005615">
    <property type="term" value="C:extracellular space"/>
    <property type="evidence" value="ECO:0007669"/>
    <property type="project" value="TreeGrafter"/>
</dbReference>
<evidence type="ECO:0000256" key="7">
    <source>
        <dbReference type="ARBA" id="ARBA00022737"/>
    </source>
</evidence>
<feature type="disulfide bond" evidence="22">
    <location>
        <begin position="285"/>
        <end position="331"/>
    </location>
</feature>
<name>A0AAD8YXY4_9TELE</name>
<evidence type="ECO:0000256" key="17">
    <source>
        <dbReference type="ARBA" id="ARBA00054383"/>
    </source>
</evidence>
<organism evidence="26 27">
    <name type="scientific">Electrophorus voltai</name>
    <dbReference type="NCBI Taxonomy" id="2609070"/>
    <lineage>
        <taxon>Eukaryota</taxon>
        <taxon>Metazoa</taxon>
        <taxon>Chordata</taxon>
        <taxon>Craniata</taxon>
        <taxon>Vertebrata</taxon>
        <taxon>Euteleostomi</taxon>
        <taxon>Actinopterygii</taxon>
        <taxon>Neopterygii</taxon>
        <taxon>Teleostei</taxon>
        <taxon>Ostariophysi</taxon>
        <taxon>Gymnotiformes</taxon>
        <taxon>Gymnotoidei</taxon>
        <taxon>Gymnotidae</taxon>
        <taxon>Electrophorus</taxon>
    </lineage>
</organism>
<feature type="compositionally biased region" description="Basic and acidic residues" evidence="23">
    <location>
        <begin position="1324"/>
        <end position="1337"/>
    </location>
</feature>
<dbReference type="Gene3D" id="2.60.120.200">
    <property type="match status" value="1"/>
</dbReference>
<dbReference type="Pfam" id="PF06482">
    <property type="entry name" value="Endostatin"/>
    <property type="match status" value="1"/>
</dbReference>
<feature type="compositionally biased region" description="Pro residues" evidence="23">
    <location>
        <begin position="818"/>
        <end position="830"/>
    </location>
</feature>
<keyword evidence="27" id="KW-1185">Reference proteome</keyword>
<evidence type="ECO:0000256" key="23">
    <source>
        <dbReference type="SAM" id="MobiDB-lite"/>
    </source>
</evidence>
<dbReference type="InterPro" id="IPR016187">
    <property type="entry name" value="CTDL_fold"/>
</dbReference>
<comment type="similarity">
    <text evidence="18">Belongs to the multiplexin collagen family.</text>
</comment>
<evidence type="ECO:0000256" key="5">
    <source>
        <dbReference type="ARBA" id="ARBA00022723"/>
    </source>
</evidence>
<feature type="compositionally biased region" description="Basic and acidic residues" evidence="23">
    <location>
        <begin position="1270"/>
        <end position="1290"/>
    </location>
</feature>
<keyword evidence="2" id="KW-0964">Secreted</keyword>
<feature type="region of interest" description="Disordered" evidence="23">
    <location>
        <begin position="63"/>
        <end position="96"/>
    </location>
</feature>
<dbReference type="GO" id="GO:0042127">
    <property type="term" value="P:regulation of cell population proliferation"/>
    <property type="evidence" value="ECO:0007669"/>
    <property type="project" value="UniProtKB-ARBA"/>
</dbReference>
<dbReference type="Gene3D" id="3.40.1620.70">
    <property type="match status" value="1"/>
</dbReference>
<dbReference type="Pfam" id="PF01392">
    <property type="entry name" value="Fz"/>
    <property type="match status" value="1"/>
</dbReference>
<feature type="compositionally biased region" description="Pro residues" evidence="23">
    <location>
        <begin position="845"/>
        <end position="854"/>
    </location>
</feature>
<dbReference type="PROSITE" id="PS50038">
    <property type="entry name" value="FZ"/>
    <property type="match status" value="1"/>
</dbReference>
<keyword evidence="4" id="KW-0597">Phosphoprotein</keyword>
<evidence type="ECO:0000259" key="25">
    <source>
        <dbReference type="PROSITE" id="PS50038"/>
    </source>
</evidence>
<dbReference type="InterPro" id="IPR013320">
    <property type="entry name" value="ConA-like_dom_sf"/>
</dbReference>
<feature type="compositionally biased region" description="Gly residues" evidence="23">
    <location>
        <begin position="1241"/>
        <end position="1251"/>
    </location>
</feature>
<comment type="function">
    <text evidence="17">Probably plays a major role in determining the retinal structure as well as in the closure of the neural tube.</text>
</comment>
<dbReference type="Gene3D" id="1.10.2000.10">
    <property type="entry name" value="Frizzled cysteine-rich domain"/>
    <property type="match status" value="1"/>
</dbReference>
<dbReference type="GO" id="GO:0046872">
    <property type="term" value="F:metal ion binding"/>
    <property type="evidence" value="ECO:0007669"/>
    <property type="project" value="UniProtKB-KW"/>
</dbReference>
<feature type="compositionally biased region" description="Polar residues" evidence="23">
    <location>
        <begin position="645"/>
        <end position="670"/>
    </location>
</feature>
<dbReference type="InterPro" id="IPR036790">
    <property type="entry name" value="Frizzled_dom_sf"/>
</dbReference>
<feature type="compositionally biased region" description="Pro residues" evidence="23">
    <location>
        <begin position="1418"/>
        <end position="1429"/>
    </location>
</feature>
<evidence type="ECO:0000256" key="18">
    <source>
        <dbReference type="ARBA" id="ARBA00061275"/>
    </source>
</evidence>
<reference evidence="26" key="1">
    <citation type="submission" date="2023-03" db="EMBL/GenBank/DDBJ databases">
        <title>Electrophorus voltai genome.</title>
        <authorList>
            <person name="Bian C."/>
        </authorList>
    </citation>
    <scope>NUCLEOTIDE SEQUENCE</scope>
    <source>
        <strain evidence="26">CB-2022</strain>
        <tissue evidence="26">Muscle</tissue>
    </source>
</reference>
<feature type="region of interest" description="Disordered" evidence="23">
    <location>
        <begin position="1324"/>
        <end position="1433"/>
    </location>
</feature>
<feature type="compositionally biased region" description="Pro residues" evidence="23">
    <location>
        <begin position="1252"/>
        <end position="1264"/>
    </location>
</feature>
<dbReference type="GO" id="GO:0005581">
    <property type="term" value="C:collagen trimer"/>
    <property type="evidence" value="ECO:0007669"/>
    <property type="project" value="UniProtKB-KW"/>
</dbReference>
<dbReference type="SUPFAM" id="SSF56436">
    <property type="entry name" value="C-type lectin-like"/>
    <property type="match status" value="1"/>
</dbReference>
<feature type="compositionally biased region" description="Low complexity" evidence="23">
    <location>
        <begin position="832"/>
        <end position="841"/>
    </location>
</feature>
<feature type="region of interest" description="Disordered" evidence="23">
    <location>
        <begin position="586"/>
        <end position="1009"/>
    </location>
</feature>
<evidence type="ECO:0000256" key="4">
    <source>
        <dbReference type="ARBA" id="ARBA00022553"/>
    </source>
</evidence>
<dbReference type="GO" id="GO:0009653">
    <property type="term" value="P:anatomical structure morphogenesis"/>
    <property type="evidence" value="ECO:0007669"/>
    <property type="project" value="UniProtKB-ARBA"/>
</dbReference>
<keyword evidence="5" id="KW-0479">Metal-binding</keyword>
<feature type="compositionally biased region" description="Low complexity" evidence="23">
    <location>
        <begin position="1062"/>
        <end position="1071"/>
    </location>
</feature>
<comment type="function">
    <text evidence="16">May regulate extracellular matrix-dependent motility and morphogenesis of endothelial and non-endothelial cells; the function requires homotrimerization and implicates MAPK signaling.</text>
</comment>
<feature type="compositionally biased region" description="Basic and acidic residues" evidence="23">
    <location>
        <begin position="1099"/>
        <end position="1113"/>
    </location>
</feature>
<evidence type="ECO:0000256" key="6">
    <source>
        <dbReference type="ARBA" id="ARBA00022729"/>
    </source>
</evidence>
<dbReference type="FunFam" id="3.40.1620.70:FF:000003">
    <property type="entry name" value="Collagen type XVIII alpha 1"/>
    <property type="match status" value="1"/>
</dbReference>
<evidence type="ECO:0000256" key="11">
    <source>
        <dbReference type="ARBA" id="ARBA00022974"/>
    </source>
</evidence>
<dbReference type="Proteomes" id="UP001239994">
    <property type="component" value="Unassembled WGS sequence"/>
</dbReference>
<dbReference type="FunFam" id="1.10.2000.10:FF:000017">
    <property type="entry name" value="Alpha 1 type XVIII collagen"/>
    <property type="match status" value="1"/>
</dbReference>
<keyword evidence="12" id="KW-0176">Collagen</keyword>
<feature type="signal peptide" evidence="24">
    <location>
        <begin position="1"/>
        <end position="19"/>
    </location>
</feature>
<keyword evidence="7" id="KW-0677">Repeat</keyword>
<dbReference type="PANTHER" id="PTHR24023">
    <property type="entry name" value="COLLAGEN ALPHA"/>
    <property type="match status" value="1"/>
</dbReference>
<dbReference type="Pfam" id="PF20010">
    <property type="entry name" value="Collagen_trimer"/>
    <property type="match status" value="1"/>
</dbReference>
<evidence type="ECO:0000256" key="10">
    <source>
        <dbReference type="ARBA" id="ARBA00022889"/>
    </source>
</evidence>
<evidence type="ECO:0000256" key="22">
    <source>
        <dbReference type="PROSITE-ProRule" id="PRU00090"/>
    </source>
</evidence>
<dbReference type="InterPro" id="IPR048287">
    <property type="entry name" value="TSPN-like_N"/>
</dbReference>
<comment type="subunit">
    <text evidence="20">Forms homotrimers. Recombinant non-collagenous domain 1 has stronger affinity to NID1, HSPG2 and laminin-1:NID1 complex and lower affinity to FBLN1 and FBLN2 than endostatin.</text>
</comment>
<feature type="region of interest" description="Disordered" evidence="23">
    <location>
        <begin position="1040"/>
        <end position="1304"/>
    </location>
</feature>
<feature type="compositionally biased region" description="Pro residues" evidence="23">
    <location>
        <begin position="997"/>
        <end position="1009"/>
    </location>
</feature>
<comment type="subunit">
    <text evidence="19">Monomeric. Interacts with KDR/VEGFR2. Interacts with the ITGA5:ITGB1 complex. Interacts with NID1, HSPG2, laminin-1:NID1 complex, FBLN1 and FBLN2.</text>
</comment>
<dbReference type="SUPFAM" id="SSF49899">
    <property type="entry name" value="Concanavalin A-like lectins/glucanases"/>
    <property type="match status" value="1"/>
</dbReference>
<feature type="disulfide bond" evidence="22">
    <location>
        <begin position="322"/>
        <end position="360"/>
    </location>
</feature>
<evidence type="ECO:0000256" key="9">
    <source>
        <dbReference type="ARBA" id="ARBA00022869"/>
    </source>
</evidence>
<evidence type="ECO:0000256" key="15">
    <source>
        <dbReference type="ARBA" id="ARBA00023278"/>
    </source>
</evidence>
<feature type="compositionally biased region" description="Pro residues" evidence="23">
    <location>
        <begin position="1119"/>
        <end position="1128"/>
    </location>
</feature>
<dbReference type="Pfam" id="PF01391">
    <property type="entry name" value="Collagen"/>
    <property type="match status" value="3"/>
</dbReference>
<dbReference type="EMBL" id="JAROKS010000022">
    <property type="protein sequence ID" value="KAK1789082.1"/>
    <property type="molecule type" value="Genomic_DNA"/>
</dbReference>
<dbReference type="CDD" id="cd00247">
    <property type="entry name" value="Endostatin-like"/>
    <property type="match status" value="1"/>
</dbReference>
<feature type="compositionally biased region" description="Basic and acidic residues" evidence="23">
    <location>
        <begin position="757"/>
        <end position="769"/>
    </location>
</feature>
<evidence type="ECO:0000256" key="8">
    <source>
        <dbReference type="ARBA" id="ARBA00022833"/>
    </source>
</evidence>
<gene>
    <name evidence="26" type="ORF">P4O66_015032</name>
</gene>
<evidence type="ECO:0000256" key="20">
    <source>
        <dbReference type="ARBA" id="ARBA00065165"/>
    </source>
</evidence>
<dbReference type="PANTHER" id="PTHR24023:SF1082">
    <property type="entry name" value="COLLAGEN TRIPLE HELIX REPEAT"/>
    <property type="match status" value="1"/>
</dbReference>
<keyword evidence="9" id="KW-0084">Basement membrane</keyword>
<dbReference type="FunFam" id="2.60.120.200:FF:000039">
    <property type="entry name" value="Collagen XV alpha 1 chain"/>
    <property type="match status" value="1"/>
</dbReference>
<feature type="compositionally biased region" description="Pro residues" evidence="23">
    <location>
        <begin position="911"/>
        <end position="924"/>
    </location>
</feature>
<dbReference type="Gene3D" id="3.10.100.10">
    <property type="entry name" value="Mannose-Binding Protein A, subunit A"/>
    <property type="match status" value="1"/>
</dbReference>
<dbReference type="SUPFAM" id="SSF63501">
    <property type="entry name" value="Frizzled cysteine-rich domain"/>
    <property type="match status" value="1"/>
</dbReference>
<evidence type="ECO:0000256" key="21">
    <source>
        <dbReference type="ARBA" id="ARBA00069367"/>
    </source>
</evidence>
<dbReference type="GO" id="GO:0007155">
    <property type="term" value="P:cell adhesion"/>
    <property type="evidence" value="ECO:0007669"/>
    <property type="project" value="UniProtKB-KW"/>
</dbReference>
<dbReference type="SMART" id="SM00210">
    <property type="entry name" value="TSPN"/>
    <property type="match status" value="1"/>
</dbReference>
<feature type="compositionally biased region" description="Basic and acidic residues" evidence="23">
    <location>
        <begin position="859"/>
        <end position="868"/>
    </location>
</feature>
<evidence type="ECO:0000256" key="2">
    <source>
        <dbReference type="ARBA" id="ARBA00022525"/>
    </source>
</evidence>
<evidence type="ECO:0000313" key="26">
    <source>
        <dbReference type="EMBL" id="KAK1789082.1"/>
    </source>
</evidence>
<proteinExistence type="inferred from homology"/>